<organism evidence="6 7">
    <name type="scientific">Polarella glacialis</name>
    <name type="common">Dinoflagellate</name>
    <dbReference type="NCBI Taxonomy" id="89957"/>
    <lineage>
        <taxon>Eukaryota</taxon>
        <taxon>Sar</taxon>
        <taxon>Alveolata</taxon>
        <taxon>Dinophyceae</taxon>
        <taxon>Suessiales</taxon>
        <taxon>Suessiaceae</taxon>
        <taxon>Polarella</taxon>
    </lineage>
</organism>
<evidence type="ECO:0000313" key="6">
    <source>
        <dbReference type="EMBL" id="CAE8631354.1"/>
    </source>
</evidence>
<reference evidence="6" key="1">
    <citation type="submission" date="2021-02" db="EMBL/GenBank/DDBJ databases">
        <authorList>
            <person name="Dougan E. K."/>
            <person name="Rhodes N."/>
            <person name="Thang M."/>
            <person name="Chan C."/>
        </authorList>
    </citation>
    <scope>NUCLEOTIDE SEQUENCE</scope>
</reference>
<feature type="domain" description="K Homology" evidence="5">
    <location>
        <begin position="157"/>
        <end position="232"/>
    </location>
</feature>
<evidence type="ECO:0000256" key="3">
    <source>
        <dbReference type="SAM" id="MobiDB-lite"/>
    </source>
</evidence>
<sequence length="1667" mass="178090">MSGLADQKRVRITANTVADAAAAVWRIQEVMGELVAGGVLKQDHFELRESFSGGNAGGQGSIFDGSFASRGPRSNASRDREVPVRLLVAQDEAAWIVGKRGNKITRLRDLAKVNMNDADSPPFDASERFVEISGGPLENRLRVVQMIVDDLELRQEASDELRILVPTELFGSVMGHRGDNIRNIIQSTGANLQQHKAEKGKDGNDYRFRLIEIRGDPSQRVEVVRQVYNSLENKNRDAAPGGQQLDFGLDSGFSGGLGEREVRPSMPGTNMSGLGLGLAGALAGAGAAGFGNFGASDRSAGAVAGDTSELGQLTLQLAMPSEEVAKLLANESSGIAWRAGVKLSAGRGPGGLVVLKVAGTAVGNSVACYLIQVFSETGLEILVRACLRPSAMAGADSDLSSSPLAFAADDERPSMYLNILVVQKPSSEVLSEVVSEKLESVPFIGGFSIFRKFGSKVVVRKITEDTIAGKLAEELPKLLPARLLGMGIEAEADEMFIFRAFIVVRLSILHVELAKLLAAKLEEDRAEKAGGRVIQKLCEVLPEKLPEVMAEKGMLVEVVAQTSPLRGLLSDYPQVLQAFCGSLLFGDVRTRDQLTCESWRFVEEVLRSVLLGSSFKVALNAISFTRKFQELLTHTVLRFLPVVDIVTGHLHSFGLQVQEESIHARSICVIAKFSDDSTCSFSAAAVVAILTVVVCMAIAITSRYCYPILVIVIILVNAVLSLALSCGVEQPLADSGADHAPLPARTAVLGTGCAWRLCSRGCFAASMMFRAARCSALPPPPQRRAPTAVASRVATAVTTTGSVNEAGFNGRAAFFYEFGEPRHLDVSLGGQSAFKGGTRSKAASWPGGHSGPASGSAAWLVGDPAPGAPLGRWGDQRRCFAKKRRKLDQYDAIDKPLSRKAWKKLRMDGEGFFPYSFNEMTPGEISETVFVASKMELESEAFWKRASLAVGDMASAMTPRQLSQALYSFGFAKWRDEAMVHAVATPLARCAGELRPADIAAITQSFARSKVRNIRALRALSQAAQNCSKLDGKGLSMVAGSFADLTYRDEGFLSSLENWAASGGTNACKPEQCVELFHSLALMAGTPNSSPWPQPVVIGQRVEESTACATPIAARYLAERLAGVAKNLEPETLHTVVLAMGKLRLHEPTLLAALEEEVSKDMHRLHVNSMPPVLESFALCYEAASGSESLVATSSGLPPTREIFLAKLTGRMARELRFLRPQDATRTLQALDRLGLMDPRLLGQAAQLVPEQLEAWSSTGVLALLEAYALAGNRDGFMVPCLRRALLPWSGGVPRSLDQLDDVQIVKAAQSFAALGHSAGVLAVLAALQLQLPGAAPGSCRTLAPSCELALAVLADSQLPTAECWAGLGLFVHVQDRRDTSSMMTSLLGPAVEKRWRSMADAPKFSSDELLLAFVAFPSHPAQLSWSKELAASTSGCSLALLPGLLLRAAVLAAEPDSDGQSWAAAVALVAATEAALLERLASPCGEVEVGQLQANAAVAVLRALAHPQRAAERQPKDQEVLRSALLPVVRHLAALAQEQQLPARGAVRALQALKALQLQPPAPLVASLAETAASLAPEEVLAAMRLLTPRSVRDSGSAASLAGLATRIMAQLKSSRQAWELEALCRNLGVDLGEVRVDDDLLLEEQDEKPERKERAASGPRQAGRR</sequence>
<dbReference type="InterPro" id="IPR004087">
    <property type="entry name" value="KH_dom"/>
</dbReference>
<evidence type="ECO:0000256" key="4">
    <source>
        <dbReference type="SAM" id="Phobius"/>
    </source>
</evidence>
<dbReference type="Pfam" id="PF00013">
    <property type="entry name" value="KH_1"/>
    <property type="match status" value="2"/>
</dbReference>
<dbReference type="OrthoDB" id="424792at2759"/>
<feature type="domain" description="K Homology" evidence="5">
    <location>
        <begin position="80"/>
        <end position="152"/>
    </location>
</feature>
<dbReference type="Proteomes" id="UP000654075">
    <property type="component" value="Unassembled WGS sequence"/>
</dbReference>
<dbReference type="InterPro" id="IPR004088">
    <property type="entry name" value="KH_dom_type_1"/>
</dbReference>
<dbReference type="SUPFAM" id="SSF54791">
    <property type="entry name" value="Eukaryotic type KH-domain (KH-domain type I)"/>
    <property type="match status" value="2"/>
</dbReference>
<comment type="caution">
    <text evidence="6">The sequence shown here is derived from an EMBL/GenBank/DDBJ whole genome shotgun (WGS) entry which is preliminary data.</text>
</comment>
<evidence type="ECO:0000256" key="2">
    <source>
        <dbReference type="PROSITE-ProRule" id="PRU00117"/>
    </source>
</evidence>
<keyword evidence="7" id="KW-1185">Reference proteome</keyword>
<feature type="transmembrane region" description="Helical" evidence="4">
    <location>
        <begin position="681"/>
        <end position="699"/>
    </location>
</feature>
<dbReference type="PANTHER" id="PTHR10288">
    <property type="entry name" value="KH DOMAIN CONTAINING RNA BINDING PROTEIN"/>
    <property type="match status" value="1"/>
</dbReference>
<dbReference type="InterPro" id="IPR036612">
    <property type="entry name" value="KH_dom_type_1_sf"/>
</dbReference>
<dbReference type="CDD" id="cd00105">
    <property type="entry name" value="KH-I"/>
    <property type="match status" value="1"/>
</dbReference>
<evidence type="ECO:0000259" key="5">
    <source>
        <dbReference type="SMART" id="SM00322"/>
    </source>
</evidence>
<keyword evidence="4" id="KW-1133">Transmembrane helix</keyword>
<feature type="region of interest" description="Disordered" evidence="3">
    <location>
        <begin position="1643"/>
        <end position="1667"/>
    </location>
</feature>
<keyword evidence="4" id="KW-0472">Membrane</keyword>
<keyword evidence="1" id="KW-0677">Repeat</keyword>
<dbReference type="EMBL" id="CAJNNV010030105">
    <property type="protein sequence ID" value="CAE8631354.1"/>
    <property type="molecule type" value="Genomic_DNA"/>
</dbReference>
<proteinExistence type="predicted"/>
<protein>
    <recommendedName>
        <fullName evidence="5">K Homology domain-containing protein</fullName>
    </recommendedName>
</protein>
<evidence type="ECO:0000256" key="1">
    <source>
        <dbReference type="ARBA" id="ARBA00022737"/>
    </source>
</evidence>
<dbReference type="Gene3D" id="3.30.1370.10">
    <property type="entry name" value="K Homology domain, type 1"/>
    <property type="match status" value="2"/>
</dbReference>
<keyword evidence="2" id="KW-0694">RNA-binding</keyword>
<feature type="transmembrane region" description="Helical" evidence="4">
    <location>
        <begin position="706"/>
        <end position="724"/>
    </location>
</feature>
<dbReference type="PROSITE" id="PS50084">
    <property type="entry name" value="KH_TYPE_1"/>
    <property type="match status" value="2"/>
</dbReference>
<gene>
    <name evidence="6" type="ORF">PGLA1383_LOCUS47466</name>
</gene>
<accession>A0A813H0W3</accession>
<dbReference type="GO" id="GO:0003723">
    <property type="term" value="F:RNA binding"/>
    <property type="evidence" value="ECO:0007669"/>
    <property type="project" value="UniProtKB-UniRule"/>
</dbReference>
<keyword evidence="4" id="KW-0812">Transmembrane</keyword>
<evidence type="ECO:0000313" key="7">
    <source>
        <dbReference type="Proteomes" id="UP000654075"/>
    </source>
</evidence>
<dbReference type="SMART" id="SM00322">
    <property type="entry name" value="KH"/>
    <property type="match status" value="2"/>
</dbReference>
<name>A0A813H0W3_POLGL</name>